<dbReference type="EMBL" id="JASDAP010000004">
    <property type="protein sequence ID" value="KAK1904412.1"/>
    <property type="molecule type" value="Genomic_DNA"/>
</dbReference>
<sequence>ETFHPIPDTERASVSLTKSLSAPPPQFVEGECWVEADGGEMRGCVWALEPLVTGLCQVRSAAGPTRELTRNAVILSVVKDLWTLGKKSKCLCRKTQMDPSGYVSSALWFGRFKAA</sequence>
<protein>
    <submittedName>
        <fullName evidence="2">L-arabinose isomerase 2</fullName>
    </submittedName>
</protein>
<dbReference type="AlphaFoldDB" id="A0AAD9CN82"/>
<feature type="non-terminal residue" evidence="2">
    <location>
        <position position="1"/>
    </location>
</feature>
<gene>
    <name evidence="2" type="ORF">KUDE01_011594</name>
</gene>
<evidence type="ECO:0000313" key="3">
    <source>
        <dbReference type="Proteomes" id="UP001228049"/>
    </source>
</evidence>
<evidence type="ECO:0000313" key="2">
    <source>
        <dbReference type="EMBL" id="KAK1904412.1"/>
    </source>
</evidence>
<proteinExistence type="predicted"/>
<dbReference type="GO" id="GO:0016853">
    <property type="term" value="F:isomerase activity"/>
    <property type="evidence" value="ECO:0007669"/>
    <property type="project" value="UniProtKB-KW"/>
</dbReference>
<keyword evidence="3" id="KW-1185">Reference proteome</keyword>
<evidence type="ECO:0000256" key="1">
    <source>
        <dbReference type="SAM" id="MobiDB-lite"/>
    </source>
</evidence>
<name>A0AAD9CN82_DISEL</name>
<reference evidence="2" key="1">
    <citation type="submission" date="2023-04" db="EMBL/GenBank/DDBJ databases">
        <title>Chromosome-level genome of Chaenocephalus aceratus.</title>
        <authorList>
            <person name="Park H."/>
        </authorList>
    </citation>
    <scope>NUCLEOTIDE SEQUENCE</scope>
    <source>
        <strain evidence="2">DE</strain>
        <tissue evidence="2">Muscle</tissue>
    </source>
</reference>
<accession>A0AAD9CN82</accession>
<feature type="compositionally biased region" description="Basic and acidic residues" evidence="1">
    <location>
        <begin position="1"/>
        <end position="11"/>
    </location>
</feature>
<feature type="non-terminal residue" evidence="2">
    <location>
        <position position="115"/>
    </location>
</feature>
<dbReference type="Proteomes" id="UP001228049">
    <property type="component" value="Unassembled WGS sequence"/>
</dbReference>
<keyword evidence="2" id="KW-0413">Isomerase</keyword>
<feature type="region of interest" description="Disordered" evidence="1">
    <location>
        <begin position="1"/>
        <end position="22"/>
    </location>
</feature>
<organism evidence="2 3">
    <name type="scientific">Dissostichus eleginoides</name>
    <name type="common">Patagonian toothfish</name>
    <name type="synonym">Dissostichus amissus</name>
    <dbReference type="NCBI Taxonomy" id="100907"/>
    <lineage>
        <taxon>Eukaryota</taxon>
        <taxon>Metazoa</taxon>
        <taxon>Chordata</taxon>
        <taxon>Craniata</taxon>
        <taxon>Vertebrata</taxon>
        <taxon>Euteleostomi</taxon>
        <taxon>Actinopterygii</taxon>
        <taxon>Neopterygii</taxon>
        <taxon>Teleostei</taxon>
        <taxon>Neoteleostei</taxon>
        <taxon>Acanthomorphata</taxon>
        <taxon>Eupercaria</taxon>
        <taxon>Perciformes</taxon>
        <taxon>Notothenioidei</taxon>
        <taxon>Nototheniidae</taxon>
        <taxon>Dissostichus</taxon>
    </lineage>
</organism>
<comment type="caution">
    <text evidence="2">The sequence shown here is derived from an EMBL/GenBank/DDBJ whole genome shotgun (WGS) entry which is preliminary data.</text>
</comment>